<accession>A0A5F1Z5V9</accession>
<evidence type="ECO:0000313" key="3">
    <source>
        <dbReference type="Proteomes" id="UP000297891"/>
    </source>
</evidence>
<dbReference type="Proteomes" id="UP000297891">
    <property type="component" value="Unassembled WGS sequence"/>
</dbReference>
<protein>
    <submittedName>
        <fullName evidence="2">Uncharacterized protein</fullName>
    </submittedName>
</protein>
<gene>
    <name evidence="2" type="ORF">EHQ30_12320</name>
</gene>
<dbReference type="OrthoDB" id="339076at2"/>
<dbReference type="AlphaFoldDB" id="A0A5F1Z5V9"/>
<dbReference type="RefSeq" id="WP_135676980.1">
    <property type="nucleotide sequence ID" value="NZ_RQFP01000008.1"/>
</dbReference>
<proteinExistence type="predicted"/>
<reference evidence="2" key="1">
    <citation type="journal article" date="2019" name="PLoS Negl. Trop. Dis.">
        <title>Revisiting the worldwide diversity of Leptospira species in the environment.</title>
        <authorList>
            <person name="Vincent A.T."/>
            <person name="Schiettekatte O."/>
            <person name="Bourhy P."/>
            <person name="Veyrier F.J."/>
            <person name="Picardeau M."/>
        </authorList>
    </citation>
    <scope>NUCLEOTIDE SEQUENCE [LARGE SCALE GENOMIC DNA]</scope>
    <source>
        <strain evidence="2">201800277</strain>
    </source>
</reference>
<organism evidence="2 3">
    <name type="scientific">Leptospira brenneri</name>
    <dbReference type="NCBI Taxonomy" id="2023182"/>
    <lineage>
        <taxon>Bacteria</taxon>
        <taxon>Pseudomonadati</taxon>
        <taxon>Spirochaetota</taxon>
        <taxon>Spirochaetia</taxon>
        <taxon>Leptospirales</taxon>
        <taxon>Leptospiraceae</taxon>
        <taxon>Leptospira</taxon>
    </lineage>
</organism>
<feature type="region of interest" description="Disordered" evidence="1">
    <location>
        <begin position="60"/>
        <end position="79"/>
    </location>
</feature>
<dbReference type="EMBL" id="RQFP01000008">
    <property type="protein sequence ID" value="TGK93006.1"/>
    <property type="molecule type" value="Genomic_DNA"/>
</dbReference>
<evidence type="ECO:0000256" key="1">
    <source>
        <dbReference type="SAM" id="MobiDB-lite"/>
    </source>
</evidence>
<name>A0A5F1Z5V9_9LEPT</name>
<evidence type="ECO:0000313" key="2">
    <source>
        <dbReference type="EMBL" id="TGK93006.1"/>
    </source>
</evidence>
<comment type="caution">
    <text evidence="2">The sequence shown here is derived from an EMBL/GenBank/DDBJ whole genome shotgun (WGS) entry which is preliminary data.</text>
</comment>
<sequence>MKRISVLYFLVLVSFALRPELLFAEETEATKLELEAESYEERGYPEKATELRAKVKRIREDQFRERNPEPNYPINSNLPATNKGSLEFNQGTWEIGFRLMGQGGFFASGNDWADDNGRVAFQAGTPYYPRSAIGYQNIRSLPFTYDIEKQKGSGSFSPKIAYKHKSAKWGIEYTYFQFQTSTDYLAYGFIGGAQFAYHSDRLYSAEHKLVVKIYEEYSKEFGYSWDFGIRTGSFQTNSVFSSQSLGQTGLMRDSMQYLAPSAGFRFYHRVQDEFSYDIGGDMFVTPLGRLNYRRDMMTGNGGLSRFAESHVSSGDAYSLFSEKPLETSVVGLDILTQANWTPIEHHKFHLGFQVIQYIWRANESSAPGIRAVNEESLVSGVRDYYLSSAFYEADGTDKRSPRVYAISNFFLGYTYVF</sequence>
<keyword evidence="3" id="KW-1185">Reference proteome</keyword>